<accession>A0A9D4HJL7</accession>
<reference evidence="1" key="2">
    <citation type="submission" date="2020-11" db="EMBL/GenBank/DDBJ databases">
        <authorList>
            <person name="McCartney M.A."/>
            <person name="Auch B."/>
            <person name="Kono T."/>
            <person name="Mallez S."/>
            <person name="Becker A."/>
            <person name="Gohl D.M."/>
            <person name="Silverstein K.A.T."/>
            <person name="Koren S."/>
            <person name="Bechman K.B."/>
            <person name="Herman A."/>
            <person name="Abrahante J.E."/>
            <person name="Garbe J."/>
        </authorList>
    </citation>
    <scope>NUCLEOTIDE SEQUENCE</scope>
    <source>
        <strain evidence="1">Duluth1</strain>
        <tissue evidence="1">Whole animal</tissue>
    </source>
</reference>
<proteinExistence type="predicted"/>
<organism evidence="1 2">
    <name type="scientific">Dreissena polymorpha</name>
    <name type="common">Zebra mussel</name>
    <name type="synonym">Mytilus polymorpha</name>
    <dbReference type="NCBI Taxonomy" id="45954"/>
    <lineage>
        <taxon>Eukaryota</taxon>
        <taxon>Metazoa</taxon>
        <taxon>Spiralia</taxon>
        <taxon>Lophotrochozoa</taxon>
        <taxon>Mollusca</taxon>
        <taxon>Bivalvia</taxon>
        <taxon>Autobranchia</taxon>
        <taxon>Heteroconchia</taxon>
        <taxon>Euheterodonta</taxon>
        <taxon>Imparidentia</taxon>
        <taxon>Neoheterodontei</taxon>
        <taxon>Myida</taxon>
        <taxon>Dreissenoidea</taxon>
        <taxon>Dreissenidae</taxon>
        <taxon>Dreissena</taxon>
    </lineage>
</organism>
<evidence type="ECO:0000313" key="2">
    <source>
        <dbReference type="Proteomes" id="UP000828390"/>
    </source>
</evidence>
<dbReference type="Proteomes" id="UP000828390">
    <property type="component" value="Unassembled WGS sequence"/>
</dbReference>
<reference evidence="1" key="1">
    <citation type="journal article" date="2019" name="bioRxiv">
        <title>The Genome of the Zebra Mussel, Dreissena polymorpha: A Resource for Invasive Species Research.</title>
        <authorList>
            <person name="McCartney M.A."/>
            <person name="Auch B."/>
            <person name="Kono T."/>
            <person name="Mallez S."/>
            <person name="Zhang Y."/>
            <person name="Obille A."/>
            <person name="Becker A."/>
            <person name="Abrahante J.E."/>
            <person name="Garbe J."/>
            <person name="Badalamenti J.P."/>
            <person name="Herman A."/>
            <person name="Mangelson H."/>
            <person name="Liachko I."/>
            <person name="Sullivan S."/>
            <person name="Sone E.D."/>
            <person name="Koren S."/>
            <person name="Silverstein K.A.T."/>
            <person name="Beckman K.B."/>
            <person name="Gohl D.M."/>
        </authorList>
    </citation>
    <scope>NUCLEOTIDE SEQUENCE</scope>
    <source>
        <strain evidence="1">Duluth1</strain>
        <tissue evidence="1">Whole animal</tissue>
    </source>
</reference>
<sequence length="60" mass="6946">MLLFKVGGPWCQPDSCGRWKNRVGFTDITRNLPYRERPCCLCCRTYVSGQEAVELVDFET</sequence>
<dbReference type="EMBL" id="JAIWYP010000013">
    <property type="protein sequence ID" value="KAH3719868.1"/>
    <property type="molecule type" value="Genomic_DNA"/>
</dbReference>
<protein>
    <submittedName>
        <fullName evidence="1">Uncharacterized protein</fullName>
    </submittedName>
</protein>
<keyword evidence="2" id="KW-1185">Reference proteome</keyword>
<evidence type="ECO:0000313" key="1">
    <source>
        <dbReference type="EMBL" id="KAH3719868.1"/>
    </source>
</evidence>
<comment type="caution">
    <text evidence="1">The sequence shown here is derived from an EMBL/GenBank/DDBJ whole genome shotgun (WGS) entry which is preliminary data.</text>
</comment>
<dbReference type="AlphaFoldDB" id="A0A9D4HJL7"/>
<name>A0A9D4HJL7_DREPO</name>
<gene>
    <name evidence="1" type="ORF">DPMN_062752</name>
</gene>